<evidence type="ECO:0000313" key="1">
    <source>
        <dbReference type="EMBL" id="KAJ7309304.1"/>
    </source>
</evidence>
<organism evidence="1 2">
    <name type="scientific">Mycena albidolilacea</name>
    <dbReference type="NCBI Taxonomy" id="1033008"/>
    <lineage>
        <taxon>Eukaryota</taxon>
        <taxon>Fungi</taxon>
        <taxon>Dikarya</taxon>
        <taxon>Basidiomycota</taxon>
        <taxon>Agaricomycotina</taxon>
        <taxon>Agaricomycetes</taxon>
        <taxon>Agaricomycetidae</taxon>
        <taxon>Agaricales</taxon>
        <taxon>Marasmiineae</taxon>
        <taxon>Mycenaceae</taxon>
        <taxon>Mycena</taxon>
    </lineage>
</organism>
<proteinExistence type="predicted"/>
<reference evidence="1" key="1">
    <citation type="submission" date="2023-03" db="EMBL/GenBank/DDBJ databases">
        <title>Massive genome expansion in bonnet fungi (Mycena s.s.) driven by repeated elements and novel gene families across ecological guilds.</title>
        <authorList>
            <consortium name="Lawrence Berkeley National Laboratory"/>
            <person name="Harder C.B."/>
            <person name="Miyauchi S."/>
            <person name="Viragh M."/>
            <person name="Kuo A."/>
            <person name="Thoen E."/>
            <person name="Andreopoulos B."/>
            <person name="Lu D."/>
            <person name="Skrede I."/>
            <person name="Drula E."/>
            <person name="Henrissat B."/>
            <person name="Morin E."/>
            <person name="Kohler A."/>
            <person name="Barry K."/>
            <person name="LaButti K."/>
            <person name="Morin E."/>
            <person name="Salamov A."/>
            <person name="Lipzen A."/>
            <person name="Mereny Z."/>
            <person name="Hegedus B."/>
            <person name="Baldrian P."/>
            <person name="Stursova M."/>
            <person name="Weitz H."/>
            <person name="Taylor A."/>
            <person name="Grigoriev I.V."/>
            <person name="Nagy L.G."/>
            <person name="Martin F."/>
            <person name="Kauserud H."/>
        </authorList>
    </citation>
    <scope>NUCLEOTIDE SEQUENCE</scope>
    <source>
        <strain evidence="1">CBHHK002</strain>
    </source>
</reference>
<accession>A0AAD6Z6G0</accession>
<dbReference type="Proteomes" id="UP001218218">
    <property type="component" value="Unassembled WGS sequence"/>
</dbReference>
<keyword evidence="2" id="KW-1185">Reference proteome</keyword>
<dbReference type="EMBL" id="JARIHO010000082">
    <property type="protein sequence ID" value="KAJ7309304.1"/>
    <property type="molecule type" value="Genomic_DNA"/>
</dbReference>
<gene>
    <name evidence="1" type="ORF">DFH08DRAFT_719256</name>
</gene>
<comment type="caution">
    <text evidence="1">The sequence shown here is derived from an EMBL/GenBank/DDBJ whole genome shotgun (WGS) entry which is preliminary data.</text>
</comment>
<name>A0AAD6Z6G0_9AGAR</name>
<evidence type="ECO:0008006" key="3">
    <source>
        <dbReference type="Google" id="ProtNLM"/>
    </source>
</evidence>
<dbReference type="AlphaFoldDB" id="A0AAD6Z6G0"/>
<protein>
    <recommendedName>
        <fullName evidence="3">BTB domain-containing protein</fullName>
    </recommendedName>
</protein>
<evidence type="ECO:0000313" key="2">
    <source>
        <dbReference type="Proteomes" id="UP001218218"/>
    </source>
</evidence>
<sequence>MDPFQPVYSPGDAGAPEVTPSRQIWFSDGNIILEAANTSFRVYSQLVAAKSTVLADILAFPQYTLHEIPVVRLLDAAEDLKALLRAILDSNFFMPPPSPTHLSTVLAILQLASKYDITYLFQRALLHLDTLYPTDLNNFLAISPTSHITFPEPPISGHLEVLKAAMDVDAPWLLPAVHYSIACAPLRQIIVLGTPWAALPELTRNLILMAHSWRLDRCHKVHAFALRNEPRSASAKCTDQLGCARAVAHCARTLMGLIARDQPVDPLRFWDEVGLARYEGVRCTGCRAGMREESAQAREDVWAGLPRTFECATWPELREMKEATMARAD</sequence>